<dbReference type="AlphaFoldDB" id="A0A150LRC7"/>
<dbReference type="STRING" id="301148.B4135_2839"/>
<dbReference type="EMBL" id="LQYT01000073">
    <property type="protein sequence ID" value="KYD14412.1"/>
    <property type="molecule type" value="Genomic_DNA"/>
</dbReference>
<organism evidence="1 2">
    <name type="scientific">Caldibacillus debilis</name>
    <dbReference type="NCBI Taxonomy" id="301148"/>
    <lineage>
        <taxon>Bacteria</taxon>
        <taxon>Bacillati</taxon>
        <taxon>Bacillota</taxon>
        <taxon>Bacilli</taxon>
        <taxon>Bacillales</taxon>
        <taxon>Bacillaceae</taxon>
        <taxon>Caldibacillus</taxon>
    </lineage>
</organism>
<name>A0A150LRC7_9BACI</name>
<reference evidence="1 2" key="1">
    <citation type="submission" date="2016-01" db="EMBL/GenBank/DDBJ databases">
        <title>Draft Genome Sequences of Seven Thermophilic Sporeformers Isolated from Foods.</title>
        <authorList>
            <person name="Berendsen E.M."/>
            <person name="Wells-Bennik M.H."/>
            <person name="Krawcyk A.O."/>
            <person name="De Jong A."/>
            <person name="Holsappel S."/>
            <person name="Eijlander R.T."/>
            <person name="Kuipers O.P."/>
        </authorList>
    </citation>
    <scope>NUCLEOTIDE SEQUENCE [LARGE SCALE GENOMIC DNA]</scope>
    <source>
        <strain evidence="1 2">B4135</strain>
    </source>
</reference>
<dbReference type="Proteomes" id="UP000075683">
    <property type="component" value="Unassembled WGS sequence"/>
</dbReference>
<evidence type="ECO:0000313" key="2">
    <source>
        <dbReference type="Proteomes" id="UP000075683"/>
    </source>
</evidence>
<evidence type="ECO:0000313" key="1">
    <source>
        <dbReference type="EMBL" id="KYD14412.1"/>
    </source>
</evidence>
<proteinExistence type="predicted"/>
<sequence>MVFLIEIRFYKIDKILSGLYVEITREFAGGAPFQDRWENGGF</sequence>
<gene>
    <name evidence="1" type="ORF">B4135_2839</name>
</gene>
<accession>A0A150LRC7</accession>
<protein>
    <submittedName>
        <fullName evidence="1">Uncharacterized protein</fullName>
    </submittedName>
</protein>
<comment type="caution">
    <text evidence="1">The sequence shown here is derived from an EMBL/GenBank/DDBJ whole genome shotgun (WGS) entry which is preliminary data.</text>
</comment>